<evidence type="ECO:0000256" key="4">
    <source>
        <dbReference type="ARBA" id="ARBA00022475"/>
    </source>
</evidence>
<accession>A0ABS0GEU2</accession>
<comment type="subcellular location">
    <subcellularLocation>
        <location evidence="1">Cell inner membrane</location>
        <topology evidence="1">Single-pass membrane protein</topology>
        <orientation evidence="1">Periplasmic side</orientation>
    </subcellularLocation>
</comment>
<dbReference type="Pfam" id="PF13103">
    <property type="entry name" value="TonB_2"/>
    <property type="match status" value="1"/>
</dbReference>
<evidence type="ECO:0000256" key="5">
    <source>
        <dbReference type="ARBA" id="ARBA00022519"/>
    </source>
</evidence>
<evidence type="ECO:0000256" key="2">
    <source>
        <dbReference type="ARBA" id="ARBA00006555"/>
    </source>
</evidence>
<organism evidence="13 14">
    <name type="scientific">Vibrio nitrifigilis</name>
    <dbReference type="NCBI Taxonomy" id="2789781"/>
    <lineage>
        <taxon>Bacteria</taxon>
        <taxon>Pseudomonadati</taxon>
        <taxon>Pseudomonadota</taxon>
        <taxon>Gammaproteobacteria</taxon>
        <taxon>Vibrionales</taxon>
        <taxon>Vibrionaceae</taxon>
        <taxon>Vibrio</taxon>
    </lineage>
</organism>
<feature type="compositionally biased region" description="Polar residues" evidence="10">
    <location>
        <begin position="62"/>
        <end position="72"/>
    </location>
</feature>
<evidence type="ECO:0000256" key="7">
    <source>
        <dbReference type="ARBA" id="ARBA00022927"/>
    </source>
</evidence>
<proteinExistence type="inferred from homology"/>
<dbReference type="PROSITE" id="PS52015">
    <property type="entry name" value="TONB_CTD"/>
    <property type="match status" value="1"/>
</dbReference>
<evidence type="ECO:0000313" key="14">
    <source>
        <dbReference type="Proteomes" id="UP000597206"/>
    </source>
</evidence>
<evidence type="ECO:0000313" key="13">
    <source>
        <dbReference type="EMBL" id="MBF9000931.1"/>
    </source>
</evidence>
<dbReference type="PANTHER" id="PTHR33446">
    <property type="entry name" value="PROTEIN TONB-RELATED"/>
    <property type="match status" value="1"/>
</dbReference>
<feature type="region of interest" description="Disordered" evidence="10">
    <location>
        <begin position="62"/>
        <end position="82"/>
    </location>
</feature>
<keyword evidence="6 11" id="KW-0812">Transmembrane</keyword>
<name>A0ABS0GEU2_9VIBR</name>
<evidence type="ECO:0000256" key="3">
    <source>
        <dbReference type="ARBA" id="ARBA00022448"/>
    </source>
</evidence>
<dbReference type="EMBL" id="JADPMR010000001">
    <property type="protein sequence ID" value="MBF9000931.1"/>
    <property type="molecule type" value="Genomic_DNA"/>
</dbReference>
<evidence type="ECO:0000259" key="12">
    <source>
        <dbReference type="PROSITE" id="PS52015"/>
    </source>
</evidence>
<dbReference type="InterPro" id="IPR037682">
    <property type="entry name" value="TonB_C"/>
</dbReference>
<keyword evidence="5" id="KW-0997">Cell inner membrane</keyword>
<keyword evidence="14" id="KW-1185">Reference proteome</keyword>
<evidence type="ECO:0000256" key="1">
    <source>
        <dbReference type="ARBA" id="ARBA00004383"/>
    </source>
</evidence>
<feature type="transmembrane region" description="Helical" evidence="11">
    <location>
        <begin position="12"/>
        <end position="31"/>
    </location>
</feature>
<keyword evidence="8 11" id="KW-1133">Transmembrane helix</keyword>
<evidence type="ECO:0000256" key="10">
    <source>
        <dbReference type="SAM" id="MobiDB-lite"/>
    </source>
</evidence>
<dbReference type="InterPro" id="IPR006260">
    <property type="entry name" value="TonB/TolA_C"/>
</dbReference>
<feature type="domain" description="TonB C-terminal" evidence="12">
    <location>
        <begin position="184"/>
        <end position="275"/>
    </location>
</feature>
<keyword evidence="3" id="KW-0813">Transport</keyword>
<dbReference type="PANTHER" id="PTHR33446:SF2">
    <property type="entry name" value="PROTEIN TONB"/>
    <property type="match status" value="1"/>
</dbReference>
<evidence type="ECO:0000256" key="6">
    <source>
        <dbReference type="ARBA" id="ARBA00022692"/>
    </source>
</evidence>
<keyword evidence="7" id="KW-0653">Protein transport</keyword>
<gene>
    <name evidence="13" type="ORF">I1A42_10175</name>
</gene>
<evidence type="ECO:0000256" key="11">
    <source>
        <dbReference type="SAM" id="Phobius"/>
    </source>
</evidence>
<dbReference type="Proteomes" id="UP000597206">
    <property type="component" value="Unassembled WGS sequence"/>
</dbReference>
<dbReference type="Gene3D" id="3.30.1150.10">
    <property type="match status" value="1"/>
</dbReference>
<evidence type="ECO:0000256" key="9">
    <source>
        <dbReference type="ARBA" id="ARBA00023136"/>
    </source>
</evidence>
<comment type="similarity">
    <text evidence="2">Belongs to the TonB family.</text>
</comment>
<comment type="caution">
    <text evidence="13">The sequence shown here is derived from an EMBL/GenBank/DDBJ whole genome shotgun (WGS) entry which is preliminary data.</text>
</comment>
<protein>
    <submittedName>
        <fullName evidence="13">Energy transducer TonB</fullName>
    </submittedName>
</protein>
<dbReference type="RefSeq" id="WP_196123410.1">
    <property type="nucleotide sequence ID" value="NZ_JADPMR010000001.1"/>
</dbReference>
<dbReference type="NCBIfam" id="TIGR01352">
    <property type="entry name" value="tonB_Cterm"/>
    <property type="match status" value="1"/>
</dbReference>
<feature type="region of interest" description="Disordered" evidence="10">
    <location>
        <begin position="107"/>
        <end position="176"/>
    </location>
</feature>
<evidence type="ECO:0000256" key="8">
    <source>
        <dbReference type="ARBA" id="ARBA00022989"/>
    </source>
</evidence>
<dbReference type="InterPro" id="IPR051045">
    <property type="entry name" value="TonB-dependent_transducer"/>
</dbReference>
<reference evidence="13 14" key="1">
    <citation type="submission" date="2020-11" db="EMBL/GenBank/DDBJ databases">
        <title>Vibrio nitrifigilis sp. nov., a marine nitrogen-fixing bacterium isolated from the lagoon sediment of an islet inside an atoll.</title>
        <authorList>
            <person name="Wang L.-T."/>
            <person name="Shieh W.Y."/>
        </authorList>
    </citation>
    <scope>NUCLEOTIDE SEQUENCE [LARGE SCALE GENOMIC DNA]</scope>
    <source>
        <strain evidence="13 14">NFV-1</strain>
    </source>
</reference>
<keyword evidence="9 11" id="KW-0472">Membrane</keyword>
<sequence>MASLTQQRFHISWGLSIAVHLIIAMGVLWQVTTHTSLTKKSEQRLTISLGLQAALAGANHTVAHTAQQSAKQVSPKEKPIKPIKERVKPQPEKKIEPPKIVKHAVVKKTQQPPKEQEKVVKKVPKKKPEHKVVKVQTSQRAIAQRATKETQSGLKGTNGSKKSADTRKETGTANSAAVANAEQQYDYLVRQHLLSHKRTPKLLNSGRTRGAVTLHFILNKEGKVIKAEITNPSRIKAFNKAAVKMLAHANPFPKAPSEVTWSQRDFRIVITYDIR</sequence>
<dbReference type="SUPFAM" id="SSF74653">
    <property type="entry name" value="TolA/TonB C-terminal domain"/>
    <property type="match status" value="1"/>
</dbReference>
<keyword evidence="4" id="KW-1003">Cell membrane</keyword>
<feature type="compositionally biased region" description="Polar residues" evidence="10">
    <location>
        <begin position="149"/>
        <end position="161"/>
    </location>
</feature>